<evidence type="ECO:0000313" key="2">
    <source>
        <dbReference type="Proteomes" id="UP000321464"/>
    </source>
</evidence>
<dbReference type="PANTHER" id="PTHR30143">
    <property type="entry name" value="ACID HYDRATASE"/>
    <property type="match status" value="1"/>
</dbReference>
<accession>A0A512AIW1</accession>
<reference evidence="1 2" key="1">
    <citation type="submission" date="2019-07" db="EMBL/GenBank/DDBJ databases">
        <title>Whole genome shotgun sequence of Novosphingobium sediminis NBRC 106119.</title>
        <authorList>
            <person name="Hosoyama A."/>
            <person name="Uohara A."/>
            <person name="Ohji S."/>
            <person name="Ichikawa N."/>
        </authorList>
    </citation>
    <scope>NUCLEOTIDE SEQUENCE [LARGE SCALE GENOMIC DNA]</scope>
    <source>
        <strain evidence="1 2">NBRC 106119</strain>
    </source>
</reference>
<dbReference type="GO" id="GO:0008684">
    <property type="term" value="F:2-oxopent-4-enoate hydratase activity"/>
    <property type="evidence" value="ECO:0007669"/>
    <property type="project" value="TreeGrafter"/>
</dbReference>
<protein>
    <recommendedName>
        <fullName evidence="3">2-keto-4-pentenoate hydratase</fullName>
    </recommendedName>
</protein>
<dbReference type="InterPro" id="IPR050772">
    <property type="entry name" value="Hydratase-Decarb/MhpD_sf"/>
</dbReference>
<dbReference type="PANTHER" id="PTHR30143:SF0">
    <property type="entry name" value="2-KETO-4-PENTENOATE HYDRATASE"/>
    <property type="match status" value="1"/>
</dbReference>
<gene>
    <name evidence="1" type="ORF">NSE01_14630</name>
</gene>
<dbReference type="AlphaFoldDB" id="A0A512AIW1"/>
<organism evidence="1 2">
    <name type="scientific">Novosphingobium sediminis</name>
    <dbReference type="NCBI Taxonomy" id="707214"/>
    <lineage>
        <taxon>Bacteria</taxon>
        <taxon>Pseudomonadati</taxon>
        <taxon>Pseudomonadota</taxon>
        <taxon>Alphaproteobacteria</taxon>
        <taxon>Sphingomonadales</taxon>
        <taxon>Sphingomonadaceae</taxon>
        <taxon>Novosphingobium</taxon>
    </lineage>
</organism>
<dbReference type="OrthoDB" id="9792137at2"/>
<dbReference type="Gene3D" id="3.90.850.10">
    <property type="entry name" value="Fumarylacetoacetase-like, C-terminal domain"/>
    <property type="match status" value="1"/>
</dbReference>
<dbReference type="SUPFAM" id="SSF56529">
    <property type="entry name" value="FAH"/>
    <property type="match status" value="1"/>
</dbReference>
<keyword evidence="2" id="KW-1185">Reference proteome</keyword>
<sequence length="272" mass="27846">MTGNTARVTPGDLLALRAGRARRVLGPAELPTDPAAAYTLAAETVAGAGRPVAAWKLGATTAGTRATFATDTIYFGALYGEEIWVAGESPAHMPPPVFRAEAEIAFRLAIDIAAADAVRIAANTPSEALFDAWTPALEAPYSCIINIPEAGLTALLSDRCAAGALFLGAPRPDVRDPDIDSEIAILIDGAVAAAATASKALLMSPSEAARGFIIEAGRQGVSLGRGQWISTGGITPCIDLPSDGTPISLSFTGETVFTLDLLPVPPEAGKPA</sequence>
<dbReference type="EMBL" id="BJYR01000010">
    <property type="protein sequence ID" value="GEN99630.1"/>
    <property type="molecule type" value="Genomic_DNA"/>
</dbReference>
<dbReference type="InterPro" id="IPR036663">
    <property type="entry name" value="Fumarylacetoacetase_C_sf"/>
</dbReference>
<dbReference type="GO" id="GO:0005737">
    <property type="term" value="C:cytoplasm"/>
    <property type="evidence" value="ECO:0007669"/>
    <property type="project" value="TreeGrafter"/>
</dbReference>
<evidence type="ECO:0000313" key="1">
    <source>
        <dbReference type="EMBL" id="GEN99630.1"/>
    </source>
</evidence>
<comment type="caution">
    <text evidence="1">The sequence shown here is derived from an EMBL/GenBank/DDBJ whole genome shotgun (WGS) entry which is preliminary data.</text>
</comment>
<proteinExistence type="predicted"/>
<evidence type="ECO:0008006" key="3">
    <source>
        <dbReference type="Google" id="ProtNLM"/>
    </source>
</evidence>
<name>A0A512AIW1_9SPHN</name>
<dbReference type="RefSeq" id="WP_147158987.1">
    <property type="nucleotide sequence ID" value="NZ_BJYR01000010.1"/>
</dbReference>
<dbReference type="Proteomes" id="UP000321464">
    <property type="component" value="Unassembled WGS sequence"/>
</dbReference>